<protein>
    <submittedName>
        <fullName evidence="3">Uncharacterized protein</fullName>
    </submittedName>
</protein>
<dbReference type="AlphaFoldDB" id="A0AB34FGJ1"/>
<keyword evidence="4" id="KW-1185">Reference proteome</keyword>
<evidence type="ECO:0000313" key="4">
    <source>
        <dbReference type="Proteomes" id="UP001163105"/>
    </source>
</evidence>
<evidence type="ECO:0000256" key="1">
    <source>
        <dbReference type="SAM" id="MobiDB-lite"/>
    </source>
</evidence>
<name>A0AB34FGJ1_9HYPO</name>
<sequence>MNNHGRAIAGIQSKLRADDAATNERWEEATRDMNGSLARLSTEVVRQGDALRTVQASLAASGEGTARAAQQVHDSLHGISASLDDNRAQARSLEAALLGDGGVKHSVQALQDLLAEVRDALVDTRPANDMLSKLETLARDLAAEHDVARESLCVLRTLHADIGRLCESHVEFCRAAARVERGDDMARFTEDITGAMGGLRDAVAGGEALRAVVSELSGKIAVVPAAAPGYISWTRSARATRAEESRHAGSLVEEEDTAHEWSGYRVNGPVHGRGPKNKAGSCSVMARARQGTPPDGEQKGIVGGVRRRSQRLMGRAGATRATGPRKL</sequence>
<gene>
    <name evidence="2" type="ORF">O9K51_09831</name>
    <name evidence="3" type="ORF">O9K51_09834</name>
</gene>
<dbReference type="Proteomes" id="UP001163105">
    <property type="component" value="Unassembled WGS sequence"/>
</dbReference>
<accession>A0AB34FGJ1</accession>
<comment type="caution">
    <text evidence="3">The sequence shown here is derived from an EMBL/GenBank/DDBJ whole genome shotgun (WGS) entry which is preliminary data.</text>
</comment>
<evidence type="ECO:0000313" key="2">
    <source>
        <dbReference type="EMBL" id="KAJ6437624.1"/>
    </source>
</evidence>
<dbReference type="EMBL" id="JAQHRD010000011">
    <property type="protein sequence ID" value="KAJ6437624.1"/>
    <property type="molecule type" value="Genomic_DNA"/>
</dbReference>
<organism evidence="3 4">
    <name type="scientific">Purpureocillium lavendulum</name>
    <dbReference type="NCBI Taxonomy" id="1247861"/>
    <lineage>
        <taxon>Eukaryota</taxon>
        <taxon>Fungi</taxon>
        <taxon>Dikarya</taxon>
        <taxon>Ascomycota</taxon>
        <taxon>Pezizomycotina</taxon>
        <taxon>Sordariomycetes</taxon>
        <taxon>Hypocreomycetidae</taxon>
        <taxon>Hypocreales</taxon>
        <taxon>Ophiocordycipitaceae</taxon>
        <taxon>Purpureocillium</taxon>
    </lineage>
</organism>
<reference evidence="3" key="1">
    <citation type="submission" date="2023-01" db="EMBL/GenBank/DDBJ databases">
        <title>The growth and conidiation of Purpureocillium lavendulum are regulated by nitrogen source and histone H3K14 acetylation.</title>
        <authorList>
            <person name="Tang P."/>
            <person name="Han J."/>
            <person name="Zhang C."/>
            <person name="Tang P."/>
            <person name="Qi F."/>
            <person name="Zhang K."/>
            <person name="Liang L."/>
        </authorList>
    </citation>
    <scope>NUCLEOTIDE SEQUENCE</scope>
    <source>
        <strain evidence="3">YMF1.00683</strain>
    </source>
</reference>
<proteinExistence type="predicted"/>
<evidence type="ECO:0000313" key="3">
    <source>
        <dbReference type="EMBL" id="KAJ6437627.1"/>
    </source>
</evidence>
<feature type="region of interest" description="Disordered" evidence="1">
    <location>
        <begin position="242"/>
        <end position="327"/>
    </location>
</feature>
<dbReference type="EMBL" id="JAQHRD010000011">
    <property type="protein sequence ID" value="KAJ6437627.1"/>
    <property type="molecule type" value="Genomic_DNA"/>
</dbReference>